<reference evidence="1 2" key="1">
    <citation type="submission" date="2011-10" db="EMBL/GenBank/DDBJ databases">
        <title>Metabolic and evolutionary patterns in the extreme acidophile Ferroplasma acidiphilum.</title>
        <authorList>
            <person name="Golyshina O.V."/>
            <person name="Kozyavkin S.A."/>
            <person name="Tatusov R.L."/>
            <person name="Slesarev A.I."/>
            <person name="Golyshin P.N."/>
        </authorList>
    </citation>
    <scope>NUCLEOTIDE SEQUENCE [LARGE SCALE GENOMIC DNA]</scope>
    <source>
        <strain evidence="2">Y</strain>
    </source>
</reference>
<name>A0A1V0N410_9ARCH</name>
<accession>A0A1V0N410</accession>
<dbReference type="EMBL" id="CP015363">
    <property type="protein sequence ID" value="ARD84816.1"/>
    <property type="molecule type" value="Genomic_DNA"/>
</dbReference>
<dbReference type="Proteomes" id="UP000192050">
    <property type="component" value="Chromosome"/>
</dbReference>
<gene>
    <name evidence="1" type="ORF">FAD_0932</name>
</gene>
<proteinExistence type="predicted"/>
<dbReference type="KEGG" id="fai:FAD_0932"/>
<evidence type="ECO:0000313" key="2">
    <source>
        <dbReference type="Proteomes" id="UP000192050"/>
    </source>
</evidence>
<sequence length="170" mass="20354">MIHYSDLNKPLVLSAIYTQIAYCEIAIREYLKCKNKYGNNEEELKNFLESMKIKVPCIEKHIRDAIKRFDCNKKNNIETNVLDELHFYDELILFRELISMLSDDQIIKFKENVNLDGNKITLYKNLRNYIMHSKKQIIKKKIYDITKWVDFLKTCQNIISYVETCLNSRN</sequence>
<organism evidence="1 2">
    <name type="scientific">Ferroplasma acidiphilum</name>
    <dbReference type="NCBI Taxonomy" id="74969"/>
    <lineage>
        <taxon>Archaea</taxon>
        <taxon>Methanobacteriati</taxon>
        <taxon>Thermoplasmatota</taxon>
        <taxon>Thermoplasmata</taxon>
        <taxon>Thermoplasmatales</taxon>
        <taxon>Ferroplasmaceae</taxon>
        <taxon>Ferroplasma</taxon>
    </lineage>
</organism>
<keyword evidence="2" id="KW-1185">Reference proteome</keyword>
<protein>
    <submittedName>
        <fullName evidence="1">Uncharacterized protein</fullName>
    </submittedName>
</protein>
<dbReference type="AlphaFoldDB" id="A0A1V0N410"/>
<evidence type="ECO:0000313" key="1">
    <source>
        <dbReference type="EMBL" id="ARD84816.1"/>
    </source>
</evidence>